<proteinExistence type="predicted"/>
<evidence type="ECO:0000313" key="7">
    <source>
        <dbReference type="Proteomes" id="UP000431462"/>
    </source>
</evidence>
<dbReference type="OrthoDB" id="9804019at2"/>
<dbReference type="SUPFAM" id="SSF46689">
    <property type="entry name" value="Homeodomain-like"/>
    <property type="match status" value="1"/>
</dbReference>
<name>A0A1E3CB10_9GAMM</name>
<dbReference type="PROSITE" id="PS50045">
    <property type="entry name" value="SIGMA54_INTERACT_4"/>
    <property type="match status" value="1"/>
</dbReference>
<keyword evidence="1" id="KW-0547">Nucleotide-binding</keyword>
<dbReference type="InterPro" id="IPR009057">
    <property type="entry name" value="Homeodomain-like_sf"/>
</dbReference>
<dbReference type="GO" id="GO:0005524">
    <property type="term" value="F:ATP binding"/>
    <property type="evidence" value="ECO:0007669"/>
    <property type="project" value="UniProtKB-KW"/>
</dbReference>
<dbReference type="SMART" id="SM00382">
    <property type="entry name" value="AAA"/>
    <property type="match status" value="1"/>
</dbReference>
<dbReference type="InterPro" id="IPR003593">
    <property type="entry name" value="AAA+_ATPase"/>
</dbReference>
<dbReference type="PROSITE" id="PS00676">
    <property type="entry name" value="SIGMA54_INTERACT_2"/>
    <property type="match status" value="1"/>
</dbReference>
<dbReference type="EMBL" id="VENC01000011">
    <property type="protein sequence ID" value="MTI99361.1"/>
    <property type="molecule type" value="Genomic_DNA"/>
</dbReference>
<protein>
    <submittedName>
        <fullName evidence="6">Sigma-54-dependent Fis family transcriptional regulator</fullName>
    </submittedName>
</protein>
<sequence length="627" mass="69066">MHKKIVDLNTQVQQARELFDEGHVVPSQWVRDEVLRSWLRCRKHGVSPSGQFLLEAAQFDQISYIRNQHQRLMTFAEPEMHRLFRAISSAGWVLACLEREGRSIKYFGNDSPCYELLGAALNPGMDLSEDIAGTNAPGCALIEGRPSLVCGSEHFLHSFRDLSCVAVPIFDPAGTLVGALNASKPYDGRPVGILEAVALATRSVENRMVDDLRGALVLALHYRPELTQSPMRGLIHFGEDGEVLGANPSARQMLDLESLEKTQSQVCFKDLFSCRAAEIEGSQQSPVEVECHNGARLFLKVESLRKGLVSVKSTPPQRRPDISQSFYVGEPTKPLFDKAHRAFQFGVPVLVTGETGTGKEVLARSLHANGPSSKGAFVAVNCSAIPAGLIESELFGYADGAFTGARRGGAKGKFEEANGGTLFLDEIGDMPVEFQARLLRVLQERIVTKLGEEKSRPVSFSLVCATHRNLDELMESGDFRSDLYYRINGLRVQLPALREREDLDALIDHLLASMSQEDSPPILTAEARNLLRHHSWRGNIRELQQALNLGQALSTQGIIDVEHLPEDIKAKNDTADVDVGEGGTLAAAERQAVRCVLEKHNHNVSAAARELGITRATLYRKIKHFVL</sequence>
<feature type="domain" description="Sigma-54 factor interaction" evidence="5">
    <location>
        <begin position="335"/>
        <end position="552"/>
    </location>
</feature>
<evidence type="ECO:0000256" key="4">
    <source>
        <dbReference type="ARBA" id="ARBA00023163"/>
    </source>
</evidence>
<dbReference type="Pfam" id="PF25601">
    <property type="entry name" value="AAA_lid_14"/>
    <property type="match status" value="1"/>
</dbReference>
<organism evidence="6 7">
    <name type="scientific">Marinobacter adhaerens</name>
    <dbReference type="NCBI Taxonomy" id="1033846"/>
    <lineage>
        <taxon>Bacteria</taxon>
        <taxon>Pseudomonadati</taxon>
        <taxon>Pseudomonadota</taxon>
        <taxon>Gammaproteobacteria</taxon>
        <taxon>Pseudomonadales</taxon>
        <taxon>Marinobacteraceae</taxon>
        <taxon>Marinobacter</taxon>
    </lineage>
</organism>
<dbReference type="Pfam" id="PF00158">
    <property type="entry name" value="Sigma54_activat"/>
    <property type="match status" value="1"/>
</dbReference>
<dbReference type="PROSITE" id="PS00675">
    <property type="entry name" value="SIGMA54_INTERACT_1"/>
    <property type="match status" value="1"/>
</dbReference>
<evidence type="ECO:0000256" key="1">
    <source>
        <dbReference type="ARBA" id="ARBA00022741"/>
    </source>
</evidence>
<dbReference type="GeneID" id="90605928"/>
<dbReference type="InterPro" id="IPR027417">
    <property type="entry name" value="P-loop_NTPase"/>
</dbReference>
<keyword evidence="2" id="KW-0067">ATP-binding</keyword>
<dbReference type="InterPro" id="IPR025943">
    <property type="entry name" value="Sigma_54_int_dom_ATP-bd_2"/>
</dbReference>
<dbReference type="InterPro" id="IPR002197">
    <property type="entry name" value="HTH_Fis"/>
</dbReference>
<comment type="caution">
    <text evidence="6">The sequence shown here is derived from an EMBL/GenBank/DDBJ whole genome shotgun (WGS) entry which is preliminary data.</text>
</comment>
<dbReference type="RefSeq" id="WP_069183785.1">
    <property type="nucleotide sequence ID" value="NZ_LXRF01000003.1"/>
</dbReference>
<dbReference type="CDD" id="cd00009">
    <property type="entry name" value="AAA"/>
    <property type="match status" value="1"/>
</dbReference>
<dbReference type="AlphaFoldDB" id="A0A1E3CB10"/>
<dbReference type="PANTHER" id="PTHR32071:SF77">
    <property type="entry name" value="TRANSCRIPTIONAL REGULATORY PROTEIN"/>
    <property type="match status" value="1"/>
</dbReference>
<dbReference type="GO" id="GO:0043565">
    <property type="term" value="F:sequence-specific DNA binding"/>
    <property type="evidence" value="ECO:0007669"/>
    <property type="project" value="InterPro"/>
</dbReference>
<dbReference type="InterPro" id="IPR025662">
    <property type="entry name" value="Sigma_54_int_dom_ATP-bd_1"/>
</dbReference>
<keyword evidence="3" id="KW-0805">Transcription regulation</keyword>
<dbReference type="Gene3D" id="1.10.8.60">
    <property type="match status" value="1"/>
</dbReference>
<dbReference type="GO" id="GO:0006355">
    <property type="term" value="P:regulation of DNA-templated transcription"/>
    <property type="evidence" value="ECO:0007669"/>
    <property type="project" value="InterPro"/>
</dbReference>
<evidence type="ECO:0000313" key="6">
    <source>
        <dbReference type="EMBL" id="MTI99361.1"/>
    </source>
</evidence>
<reference evidence="6 7" key="1">
    <citation type="submission" date="2019-06" db="EMBL/GenBank/DDBJ databases">
        <title>Enrichment of Autotrophic Halophilic Microorganisms from Red Sea Brine Pool Using Microbial Electrosynthesis System.</title>
        <authorList>
            <person name="Alqahtani M.F."/>
            <person name="Bajracharya S."/>
            <person name="Katuri K.P."/>
            <person name="Ali M."/>
            <person name="Saikaly P.E."/>
        </authorList>
    </citation>
    <scope>NUCLEOTIDE SEQUENCE [LARGE SCALE GENOMIC DNA]</scope>
    <source>
        <strain evidence="6">MES15</strain>
    </source>
</reference>
<dbReference type="Gene3D" id="3.40.50.300">
    <property type="entry name" value="P-loop containing nucleotide triphosphate hydrolases"/>
    <property type="match status" value="1"/>
</dbReference>
<dbReference type="SUPFAM" id="SSF52540">
    <property type="entry name" value="P-loop containing nucleoside triphosphate hydrolases"/>
    <property type="match status" value="1"/>
</dbReference>
<accession>A0A1E3CB10</accession>
<dbReference type="PRINTS" id="PR01590">
    <property type="entry name" value="HTHFIS"/>
</dbReference>
<evidence type="ECO:0000259" key="5">
    <source>
        <dbReference type="PROSITE" id="PS50045"/>
    </source>
</evidence>
<dbReference type="FunFam" id="3.40.50.300:FF:000006">
    <property type="entry name" value="DNA-binding transcriptional regulator NtrC"/>
    <property type="match status" value="1"/>
</dbReference>
<keyword evidence="4" id="KW-0804">Transcription</keyword>
<evidence type="ECO:0000256" key="2">
    <source>
        <dbReference type="ARBA" id="ARBA00022840"/>
    </source>
</evidence>
<dbReference type="Gene3D" id="3.30.450.40">
    <property type="match status" value="1"/>
</dbReference>
<dbReference type="InterPro" id="IPR029016">
    <property type="entry name" value="GAF-like_dom_sf"/>
</dbReference>
<evidence type="ECO:0000256" key="3">
    <source>
        <dbReference type="ARBA" id="ARBA00023015"/>
    </source>
</evidence>
<dbReference type="InterPro" id="IPR058031">
    <property type="entry name" value="AAA_lid_NorR"/>
</dbReference>
<dbReference type="Proteomes" id="UP000431462">
    <property type="component" value="Unassembled WGS sequence"/>
</dbReference>
<dbReference type="InterPro" id="IPR002078">
    <property type="entry name" value="Sigma_54_int"/>
</dbReference>
<dbReference type="Gene3D" id="1.10.10.60">
    <property type="entry name" value="Homeodomain-like"/>
    <property type="match status" value="1"/>
</dbReference>
<gene>
    <name evidence="6" type="ORF">FH752_12140</name>
</gene>
<dbReference type="PANTHER" id="PTHR32071">
    <property type="entry name" value="TRANSCRIPTIONAL REGULATORY PROTEIN"/>
    <property type="match status" value="1"/>
</dbReference>
<dbReference type="Pfam" id="PF02954">
    <property type="entry name" value="HTH_8"/>
    <property type="match status" value="1"/>
</dbReference>